<dbReference type="EMBL" id="JBAHYK010001555">
    <property type="protein sequence ID" value="KAL0567567.1"/>
    <property type="molecule type" value="Genomic_DNA"/>
</dbReference>
<organism evidence="2 3">
    <name type="scientific">Marasmius crinis-equi</name>
    <dbReference type="NCBI Taxonomy" id="585013"/>
    <lineage>
        <taxon>Eukaryota</taxon>
        <taxon>Fungi</taxon>
        <taxon>Dikarya</taxon>
        <taxon>Basidiomycota</taxon>
        <taxon>Agaricomycotina</taxon>
        <taxon>Agaricomycetes</taxon>
        <taxon>Agaricomycetidae</taxon>
        <taxon>Agaricales</taxon>
        <taxon>Marasmiineae</taxon>
        <taxon>Marasmiaceae</taxon>
        <taxon>Marasmius</taxon>
    </lineage>
</organism>
<dbReference type="SUPFAM" id="SSF51905">
    <property type="entry name" value="FAD/NAD(P)-binding domain"/>
    <property type="match status" value="1"/>
</dbReference>
<gene>
    <name evidence="2" type="ORF">V5O48_014427</name>
</gene>
<dbReference type="InterPro" id="IPR050281">
    <property type="entry name" value="Flavin_monoamine_oxidase"/>
</dbReference>
<dbReference type="Gene3D" id="1.10.10.1620">
    <property type="match status" value="1"/>
</dbReference>
<evidence type="ECO:0000313" key="3">
    <source>
        <dbReference type="Proteomes" id="UP001465976"/>
    </source>
</evidence>
<comment type="caution">
    <text evidence="2">The sequence shown here is derived from an EMBL/GenBank/DDBJ whole genome shotgun (WGS) entry which is preliminary data.</text>
</comment>
<evidence type="ECO:0000313" key="2">
    <source>
        <dbReference type="EMBL" id="KAL0567567.1"/>
    </source>
</evidence>
<reference evidence="2 3" key="1">
    <citation type="submission" date="2024-02" db="EMBL/GenBank/DDBJ databases">
        <title>A draft genome for the cacao thread blight pathogen Marasmius crinis-equi.</title>
        <authorList>
            <person name="Cohen S.P."/>
            <person name="Baruah I.K."/>
            <person name="Amoako-Attah I."/>
            <person name="Bukari Y."/>
            <person name="Meinhardt L.W."/>
            <person name="Bailey B.A."/>
        </authorList>
    </citation>
    <scope>NUCLEOTIDE SEQUENCE [LARGE SCALE GENOMIC DNA]</scope>
    <source>
        <strain evidence="2 3">GH-76</strain>
    </source>
</reference>
<dbReference type="InterPro" id="IPR002937">
    <property type="entry name" value="Amino_oxidase"/>
</dbReference>
<protein>
    <recommendedName>
        <fullName evidence="1">Amine oxidase domain-containing protein</fullName>
    </recommendedName>
</protein>
<keyword evidence="3" id="KW-1185">Reference proteome</keyword>
<feature type="domain" description="Amine oxidase" evidence="1">
    <location>
        <begin position="62"/>
        <end position="329"/>
    </location>
</feature>
<proteinExistence type="predicted"/>
<accession>A0ABR3EXC1</accession>
<dbReference type="Proteomes" id="UP001465976">
    <property type="component" value="Unassembled WGS sequence"/>
</dbReference>
<dbReference type="Pfam" id="PF01593">
    <property type="entry name" value="Amino_oxidase"/>
    <property type="match status" value="1"/>
</dbReference>
<dbReference type="Gene3D" id="3.90.660.10">
    <property type="match status" value="1"/>
</dbReference>
<dbReference type="SUPFAM" id="SSF54373">
    <property type="entry name" value="FAD-linked reductases, C-terminal domain"/>
    <property type="match status" value="1"/>
</dbReference>
<dbReference type="PANTHER" id="PTHR10742">
    <property type="entry name" value="FLAVIN MONOAMINE OXIDASE"/>
    <property type="match status" value="1"/>
</dbReference>
<name>A0ABR3EXC1_9AGAR</name>
<dbReference type="InterPro" id="IPR036188">
    <property type="entry name" value="FAD/NAD-bd_sf"/>
</dbReference>
<dbReference type="PANTHER" id="PTHR10742:SF342">
    <property type="entry name" value="AMINE OXIDASE"/>
    <property type="match status" value="1"/>
</dbReference>
<evidence type="ECO:0000259" key="1">
    <source>
        <dbReference type="Pfam" id="PF01593"/>
    </source>
</evidence>
<sequence>MQFSDYSTRGYMLNKLGFSPAVVDWLETFLTQTGMYDISLVESVLEMMDLGPGIEDRWNYIDGGSEHIIPRMADRITRKPITGMRVTGVASVRDGEEGAMILEVTILDQEKNAITKRHYSQVISTVPLPCLATMDIPRSDLSYAQYSAIRSLSYSGSTKVALRFAKRWWEDPDIMDGKPIHGGSSSTDLPIRWCIYPPYGLSSKCSELPGTLLASYTWVRDSQRLGSLSESQILDVTLRNLSDLHGIPISSFGEVEDHIVWNWQTDEHVLSGFALFGPSQFHSDSGLFASMKVPAAGGLLHFGGEATSVHHGWVGGALNSAWRAVSNVLSVCGEEEKREKFLKEWIVPDEEAELLPCYGLSGFL</sequence>